<comment type="similarity">
    <text evidence="2">Belongs to the protein kinase superfamily. CAMK Ser/Thr protein kinase family. SNF1 subfamily.</text>
</comment>
<comment type="catalytic activity">
    <reaction evidence="11">
        <text>L-threonyl-[protein] + ATP = O-phospho-L-threonyl-[protein] + ADP + H(+)</text>
        <dbReference type="Rhea" id="RHEA:46608"/>
        <dbReference type="Rhea" id="RHEA-COMP:11060"/>
        <dbReference type="Rhea" id="RHEA-COMP:11605"/>
        <dbReference type="ChEBI" id="CHEBI:15378"/>
        <dbReference type="ChEBI" id="CHEBI:30013"/>
        <dbReference type="ChEBI" id="CHEBI:30616"/>
        <dbReference type="ChEBI" id="CHEBI:61977"/>
        <dbReference type="ChEBI" id="CHEBI:456216"/>
        <dbReference type="EC" id="2.7.11.1"/>
    </reaction>
</comment>
<feature type="region of interest" description="Disordered" evidence="13">
    <location>
        <begin position="409"/>
        <end position="430"/>
    </location>
</feature>
<evidence type="ECO:0000256" key="1">
    <source>
        <dbReference type="ARBA" id="ARBA00001946"/>
    </source>
</evidence>
<keyword evidence="9" id="KW-0067">ATP-binding</keyword>
<evidence type="ECO:0000313" key="16">
    <source>
        <dbReference type="Proteomes" id="UP001164746"/>
    </source>
</evidence>
<accession>A0ABY7E2E0</accession>
<feature type="non-terminal residue" evidence="15">
    <location>
        <position position="1"/>
    </location>
</feature>
<dbReference type="Pfam" id="PF21122">
    <property type="entry name" value="KA1_BRSK"/>
    <property type="match status" value="1"/>
</dbReference>
<dbReference type="PANTHER" id="PTHR24346:SF36">
    <property type="entry name" value="SERINE_THREONINE-PROTEIN KINASE BRSK1 ISOFORM X1-RELATED"/>
    <property type="match status" value="1"/>
</dbReference>
<comment type="catalytic activity">
    <reaction evidence="12">
        <text>L-seryl-[protein] + ATP = O-phospho-L-seryl-[protein] + ADP + H(+)</text>
        <dbReference type="Rhea" id="RHEA:17989"/>
        <dbReference type="Rhea" id="RHEA-COMP:9863"/>
        <dbReference type="Rhea" id="RHEA-COMP:11604"/>
        <dbReference type="ChEBI" id="CHEBI:15378"/>
        <dbReference type="ChEBI" id="CHEBI:29999"/>
        <dbReference type="ChEBI" id="CHEBI:30616"/>
        <dbReference type="ChEBI" id="CHEBI:83421"/>
        <dbReference type="ChEBI" id="CHEBI:456216"/>
        <dbReference type="EC" id="2.7.11.1"/>
    </reaction>
</comment>
<evidence type="ECO:0000256" key="5">
    <source>
        <dbReference type="ARBA" id="ARBA00022679"/>
    </source>
</evidence>
<evidence type="ECO:0000256" key="6">
    <source>
        <dbReference type="ARBA" id="ARBA00022723"/>
    </source>
</evidence>
<dbReference type="EMBL" id="CP111015">
    <property type="protein sequence ID" value="WAR03100.1"/>
    <property type="molecule type" value="Genomic_DNA"/>
</dbReference>
<protein>
    <recommendedName>
        <fullName evidence="3">non-specific serine/threonine protein kinase</fullName>
        <ecNumber evidence="3">2.7.11.1</ecNumber>
    </recommendedName>
</protein>
<evidence type="ECO:0000256" key="2">
    <source>
        <dbReference type="ARBA" id="ARBA00006234"/>
    </source>
</evidence>
<organism evidence="15 16">
    <name type="scientific">Mya arenaria</name>
    <name type="common">Soft-shell clam</name>
    <dbReference type="NCBI Taxonomy" id="6604"/>
    <lineage>
        <taxon>Eukaryota</taxon>
        <taxon>Metazoa</taxon>
        <taxon>Spiralia</taxon>
        <taxon>Lophotrochozoa</taxon>
        <taxon>Mollusca</taxon>
        <taxon>Bivalvia</taxon>
        <taxon>Autobranchia</taxon>
        <taxon>Heteroconchia</taxon>
        <taxon>Euheterodonta</taxon>
        <taxon>Imparidentia</taxon>
        <taxon>Neoheterodontei</taxon>
        <taxon>Myida</taxon>
        <taxon>Myoidea</taxon>
        <taxon>Myidae</taxon>
        <taxon>Mya</taxon>
    </lineage>
</organism>
<keyword evidence="10" id="KW-0460">Magnesium</keyword>
<evidence type="ECO:0000256" key="3">
    <source>
        <dbReference type="ARBA" id="ARBA00012513"/>
    </source>
</evidence>
<evidence type="ECO:0000256" key="12">
    <source>
        <dbReference type="ARBA" id="ARBA00048679"/>
    </source>
</evidence>
<evidence type="ECO:0000256" key="10">
    <source>
        <dbReference type="ARBA" id="ARBA00022842"/>
    </source>
</evidence>
<dbReference type="Pfam" id="PF21115">
    <property type="entry name" value="UBA_BRSK"/>
    <property type="match status" value="1"/>
</dbReference>
<keyword evidence="6" id="KW-0479">Metal-binding</keyword>
<feature type="region of interest" description="Disordered" evidence="13">
    <location>
        <begin position="190"/>
        <end position="233"/>
    </location>
</feature>
<dbReference type="EC" id="2.7.11.1" evidence="3"/>
<feature type="compositionally biased region" description="Polar residues" evidence="13">
    <location>
        <begin position="194"/>
        <end position="204"/>
    </location>
</feature>
<dbReference type="Proteomes" id="UP001164746">
    <property type="component" value="Chromosome 4"/>
</dbReference>
<reference evidence="15" key="1">
    <citation type="submission" date="2022-11" db="EMBL/GenBank/DDBJ databases">
        <title>Centuries of genome instability and evolution in soft-shell clam transmissible cancer (bioRxiv).</title>
        <authorList>
            <person name="Hart S.F.M."/>
            <person name="Yonemitsu M.A."/>
            <person name="Giersch R.M."/>
            <person name="Beal B.F."/>
            <person name="Arriagada G."/>
            <person name="Davis B.W."/>
            <person name="Ostrander E.A."/>
            <person name="Goff S.P."/>
            <person name="Metzger M.J."/>
        </authorList>
    </citation>
    <scope>NUCLEOTIDE SEQUENCE</scope>
    <source>
        <strain evidence="15">MELC-2E11</strain>
        <tissue evidence="15">Siphon/mantle</tissue>
    </source>
</reference>
<dbReference type="Gene3D" id="1.10.510.10">
    <property type="entry name" value="Transferase(Phosphotransferase) domain 1"/>
    <property type="match status" value="1"/>
</dbReference>
<dbReference type="CDD" id="cd14340">
    <property type="entry name" value="UBA_BRSK"/>
    <property type="match status" value="1"/>
</dbReference>
<keyword evidence="16" id="KW-1185">Reference proteome</keyword>
<name>A0ABY7E2E0_MYAAR</name>
<proteinExistence type="inferred from homology"/>
<comment type="cofactor">
    <cofactor evidence="1">
        <name>Mg(2+)</name>
        <dbReference type="ChEBI" id="CHEBI:18420"/>
    </cofactor>
</comment>
<evidence type="ECO:0000313" key="15">
    <source>
        <dbReference type="EMBL" id="WAR03100.1"/>
    </source>
</evidence>
<dbReference type="PROSITE" id="PS50011">
    <property type="entry name" value="PROTEIN_KINASE_DOM"/>
    <property type="match status" value="1"/>
</dbReference>
<dbReference type="InterPro" id="IPR048622">
    <property type="entry name" value="BRSK1_2-like_UBA"/>
</dbReference>
<evidence type="ECO:0000256" key="9">
    <source>
        <dbReference type="ARBA" id="ARBA00022840"/>
    </source>
</evidence>
<feature type="region of interest" description="Disordered" evidence="13">
    <location>
        <begin position="257"/>
        <end position="276"/>
    </location>
</feature>
<evidence type="ECO:0000256" key="4">
    <source>
        <dbReference type="ARBA" id="ARBA00022527"/>
    </source>
</evidence>
<dbReference type="SUPFAM" id="SSF56112">
    <property type="entry name" value="Protein kinase-like (PK-like)"/>
    <property type="match status" value="1"/>
</dbReference>
<keyword evidence="8" id="KW-0418">Kinase</keyword>
<keyword evidence="7" id="KW-0547">Nucleotide-binding</keyword>
<dbReference type="InterPro" id="IPR011009">
    <property type="entry name" value="Kinase-like_dom_sf"/>
</dbReference>
<evidence type="ECO:0000256" key="11">
    <source>
        <dbReference type="ARBA" id="ARBA00047899"/>
    </source>
</evidence>
<feature type="domain" description="Protein kinase" evidence="14">
    <location>
        <begin position="1"/>
        <end position="59"/>
    </location>
</feature>
<gene>
    <name evidence="15" type="ORF">MAR_009658</name>
</gene>
<keyword evidence="5" id="KW-0808">Transferase</keyword>
<dbReference type="InterPro" id="IPR000719">
    <property type="entry name" value="Prot_kinase_dom"/>
</dbReference>
<evidence type="ECO:0000256" key="8">
    <source>
        <dbReference type="ARBA" id="ARBA00022777"/>
    </source>
</evidence>
<keyword evidence="4" id="KW-0723">Serine/threonine-protein kinase</keyword>
<evidence type="ECO:0000256" key="7">
    <source>
        <dbReference type="ARBA" id="ARBA00022741"/>
    </source>
</evidence>
<evidence type="ECO:0000259" key="14">
    <source>
        <dbReference type="PROSITE" id="PS50011"/>
    </source>
</evidence>
<sequence>GALPFDDDNLRQLLEKVKKGVFHIPHFVPPDCQNLLRGMVEVDPEKRLTLEEIHRHPWVTMECQDHLELELPVVQVVQTSIIPSIEDLDPDVLSTMNSLQCFKDKDRLIQELLNSRHNTEKVIYFLLLDRKLRNPCVEDEIEIRHRSESADPPRKRIDAVQLNGQPRLSLGCISEGSPTAGRRALAIQKVRKASLSSNSPNGSPVLSPKHGRGHLGNSPNPTPPTSPSVQNTPWKSRLHTIKNSFLGSPRFHRRKLQVPSEDSMAGITPDSSPEMTKKSWFGSLMGSEREEHHFVMVRDKPLSQIKADLIHAFLSTPDLCHSVVSTTTFRAEYRRSASSSVFSRNVRFQVDITPAHGSSAEHEISMYCLTFTHISGPSRRFRRVCEHIQNLMLGPRGDALSQRKISTDSSSSYTSECGASPTHSISVTRADCDDDTPVFDRISKTPTPQRRDIPRVITNGRRVIVDPSVKRKDKM</sequence>
<evidence type="ECO:0000256" key="13">
    <source>
        <dbReference type="SAM" id="MobiDB-lite"/>
    </source>
</evidence>
<dbReference type="PANTHER" id="PTHR24346">
    <property type="entry name" value="MAP/MICROTUBULE AFFINITY-REGULATING KINASE"/>
    <property type="match status" value="1"/>
</dbReference>